<organism evidence="2 3">
    <name type="scientific">Empedobacter brevis NBRC 14943 = ATCC 43319</name>
    <dbReference type="NCBI Taxonomy" id="1218108"/>
    <lineage>
        <taxon>Bacteria</taxon>
        <taxon>Pseudomonadati</taxon>
        <taxon>Bacteroidota</taxon>
        <taxon>Flavobacteriia</taxon>
        <taxon>Flavobacteriales</taxon>
        <taxon>Weeksellaceae</taxon>
        <taxon>Empedobacter</taxon>
    </lineage>
</organism>
<dbReference type="OrthoDB" id="1050330at2"/>
<sequence>MELNRKPTNQEVKLITLLLDKSGLSFPDDWYKKLLVCQINDGEMRSLHLFPEGKIIENRSFGEQISEYQFKDSDGVDVIVSLNIDDNGELFELDIWKTNFEKLIQLPD</sequence>
<accession>A0A511NFB3</accession>
<comment type="caution">
    <text evidence="2">The sequence shown here is derived from an EMBL/GenBank/DDBJ whole genome shotgun (WGS) entry which is preliminary data.</text>
</comment>
<evidence type="ECO:0000313" key="3">
    <source>
        <dbReference type="Proteomes" id="UP000321245"/>
    </source>
</evidence>
<evidence type="ECO:0000259" key="1">
    <source>
        <dbReference type="Pfam" id="PF22480"/>
    </source>
</evidence>
<dbReference type="STRING" id="1218108.GCA_000382425_01954"/>
<proteinExistence type="predicted"/>
<keyword evidence="3" id="KW-1185">Reference proteome</keyword>
<protein>
    <recommendedName>
        <fullName evidence="1">DUF6984 domain-containing protein</fullName>
    </recommendedName>
</protein>
<reference evidence="2 3" key="1">
    <citation type="submission" date="2019-07" db="EMBL/GenBank/DDBJ databases">
        <title>Whole genome shotgun sequence of Empedobacter brevis NBRC 14943.</title>
        <authorList>
            <person name="Hosoyama A."/>
            <person name="Uohara A."/>
            <person name="Ohji S."/>
            <person name="Ichikawa N."/>
        </authorList>
    </citation>
    <scope>NUCLEOTIDE SEQUENCE [LARGE SCALE GENOMIC DNA]</scope>
    <source>
        <strain evidence="2 3">NBRC 14943</strain>
    </source>
</reference>
<dbReference type="InterPro" id="IPR054253">
    <property type="entry name" value="DUF6984"/>
</dbReference>
<dbReference type="AlphaFoldDB" id="A0A511NFB3"/>
<dbReference type="Proteomes" id="UP000321245">
    <property type="component" value="Unassembled WGS sequence"/>
</dbReference>
<dbReference type="RefSeq" id="WP_019975443.1">
    <property type="nucleotide sequence ID" value="NZ_BJXC01000005.1"/>
</dbReference>
<feature type="domain" description="DUF6984" evidence="1">
    <location>
        <begin position="4"/>
        <end position="107"/>
    </location>
</feature>
<dbReference type="GeneID" id="84650115"/>
<gene>
    <name evidence="2" type="ORF">EB1_09580</name>
</gene>
<dbReference type="Pfam" id="PF22480">
    <property type="entry name" value="DUF6984"/>
    <property type="match status" value="1"/>
</dbReference>
<evidence type="ECO:0000313" key="2">
    <source>
        <dbReference type="EMBL" id="GEM51168.1"/>
    </source>
</evidence>
<dbReference type="EMBL" id="BJXC01000005">
    <property type="protein sequence ID" value="GEM51168.1"/>
    <property type="molecule type" value="Genomic_DNA"/>
</dbReference>
<name>A0A511NFB3_9FLAO</name>